<proteinExistence type="predicted"/>
<evidence type="ECO:0000313" key="2">
    <source>
        <dbReference type="EMBL" id="ORX74982.1"/>
    </source>
</evidence>
<reference evidence="2 3" key="1">
    <citation type="submission" date="2016-07" db="EMBL/GenBank/DDBJ databases">
        <title>Pervasive Adenine N6-methylation of Active Genes in Fungi.</title>
        <authorList>
            <consortium name="DOE Joint Genome Institute"/>
            <person name="Mondo S.J."/>
            <person name="Dannebaum R.O."/>
            <person name="Kuo R.C."/>
            <person name="Labutti K."/>
            <person name="Haridas S."/>
            <person name="Kuo A."/>
            <person name="Salamov A."/>
            <person name="Ahrendt S.R."/>
            <person name="Lipzen A."/>
            <person name="Sullivan W."/>
            <person name="Andreopoulos W.B."/>
            <person name="Clum A."/>
            <person name="Lindquist E."/>
            <person name="Daum C."/>
            <person name="Ramamoorthy G.K."/>
            <person name="Gryganskyi A."/>
            <person name="Culley D."/>
            <person name="Magnuson J.K."/>
            <person name="James T.Y."/>
            <person name="O'Malley M.A."/>
            <person name="Stajich J.E."/>
            <person name="Spatafora J.W."/>
            <person name="Visel A."/>
            <person name="Grigoriev I.V."/>
        </authorList>
    </citation>
    <scope>NUCLEOTIDE SEQUENCE [LARGE SCALE GENOMIC DNA]</scope>
    <source>
        <strain evidence="2 3">ATCC 12442</strain>
    </source>
</reference>
<dbReference type="RefSeq" id="XP_040748193.1">
    <property type="nucleotide sequence ID" value="XM_040885296.1"/>
</dbReference>
<feature type="compositionally biased region" description="Basic and acidic residues" evidence="1">
    <location>
        <begin position="74"/>
        <end position="90"/>
    </location>
</feature>
<dbReference type="PANTHER" id="PTHR31094:SF2">
    <property type="entry name" value="RIKEN CDNA 2310061I04 GENE"/>
    <property type="match status" value="1"/>
</dbReference>
<dbReference type="Proteomes" id="UP000193922">
    <property type="component" value="Unassembled WGS sequence"/>
</dbReference>
<dbReference type="STRING" id="61395.A0A1Y1WNE5"/>
<dbReference type="EMBL" id="MCFD01000001">
    <property type="protein sequence ID" value="ORX74982.1"/>
    <property type="molecule type" value="Genomic_DNA"/>
</dbReference>
<sequence length="303" mass="34042">MLRRQILRRLTLSPPMRLRVPQPLMALSMRSMGSQHQQHGGEKPIKADQPETAWDRTLQEALDQAKRELDLERRLAETDSPAKPEPKPEPEPEEDNDGDQPMDYLTTVGRVMVELPHQLEGFFEHGLEPGIYSEQLRFIERTHMGLHLSSRTQYMGMARVLRIAMSAYFSNPTLTVVQIRQVPVSDSPPAEEQEEATDGWKGPHGADAAAATQNKRFEVYVRWVFEGMPRHADLIGGGGSMYEGEFRYRLDQRSGLIAVHEVTAIHPTPPTAVLSSSGLARLAGWFSPRGSLSLTKKTPRSCL</sequence>
<feature type="compositionally biased region" description="Basic and acidic residues" evidence="1">
    <location>
        <begin position="39"/>
        <end position="55"/>
    </location>
</feature>
<feature type="region of interest" description="Disordered" evidence="1">
    <location>
        <begin position="30"/>
        <end position="55"/>
    </location>
</feature>
<comment type="caution">
    <text evidence="2">The sequence shown here is derived from an EMBL/GenBank/DDBJ whole genome shotgun (WGS) entry which is preliminary data.</text>
</comment>
<name>A0A1Y1WNE5_9FUNG</name>
<evidence type="ECO:0000256" key="1">
    <source>
        <dbReference type="SAM" id="MobiDB-lite"/>
    </source>
</evidence>
<dbReference type="InterPro" id="IPR018790">
    <property type="entry name" value="DUF2358"/>
</dbReference>
<protein>
    <submittedName>
        <fullName evidence="2">Uncharacterized protein</fullName>
    </submittedName>
</protein>
<feature type="compositionally biased region" description="Acidic residues" evidence="1">
    <location>
        <begin position="91"/>
        <end position="100"/>
    </location>
</feature>
<dbReference type="OrthoDB" id="1099063at2759"/>
<gene>
    <name evidence="2" type="ORF">DL89DRAFT_254740</name>
</gene>
<dbReference type="GeneID" id="63801944"/>
<dbReference type="PANTHER" id="PTHR31094">
    <property type="entry name" value="RIKEN CDNA 2310061I04 GENE"/>
    <property type="match status" value="1"/>
</dbReference>
<dbReference type="AlphaFoldDB" id="A0A1Y1WNE5"/>
<keyword evidence="3" id="KW-1185">Reference proteome</keyword>
<accession>A0A1Y1WNE5</accession>
<feature type="region of interest" description="Disordered" evidence="1">
    <location>
        <begin position="74"/>
        <end position="103"/>
    </location>
</feature>
<organism evidence="2 3">
    <name type="scientific">Linderina pennispora</name>
    <dbReference type="NCBI Taxonomy" id="61395"/>
    <lineage>
        <taxon>Eukaryota</taxon>
        <taxon>Fungi</taxon>
        <taxon>Fungi incertae sedis</taxon>
        <taxon>Zoopagomycota</taxon>
        <taxon>Kickxellomycotina</taxon>
        <taxon>Kickxellomycetes</taxon>
        <taxon>Kickxellales</taxon>
        <taxon>Kickxellaceae</taxon>
        <taxon>Linderina</taxon>
    </lineage>
</organism>
<feature type="region of interest" description="Disordered" evidence="1">
    <location>
        <begin position="185"/>
        <end position="208"/>
    </location>
</feature>
<evidence type="ECO:0000313" key="3">
    <source>
        <dbReference type="Proteomes" id="UP000193922"/>
    </source>
</evidence>